<comment type="caution">
    <text evidence="2">The sequence shown here is derived from an EMBL/GenBank/DDBJ whole genome shotgun (WGS) entry which is preliminary data.</text>
</comment>
<organism evidence="2 3">
    <name type="scientific">Panicum miliaceum</name>
    <name type="common">Proso millet</name>
    <name type="synonym">Broomcorn millet</name>
    <dbReference type="NCBI Taxonomy" id="4540"/>
    <lineage>
        <taxon>Eukaryota</taxon>
        <taxon>Viridiplantae</taxon>
        <taxon>Streptophyta</taxon>
        <taxon>Embryophyta</taxon>
        <taxon>Tracheophyta</taxon>
        <taxon>Spermatophyta</taxon>
        <taxon>Magnoliopsida</taxon>
        <taxon>Liliopsida</taxon>
        <taxon>Poales</taxon>
        <taxon>Poaceae</taxon>
        <taxon>PACMAD clade</taxon>
        <taxon>Panicoideae</taxon>
        <taxon>Panicodae</taxon>
        <taxon>Paniceae</taxon>
        <taxon>Panicinae</taxon>
        <taxon>Panicum</taxon>
        <taxon>Panicum sect. Panicum</taxon>
    </lineage>
</organism>
<dbReference type="Proteomes" id="UP000275267">
    <property type="component" value="Unassembled WGS sequence"/>
</dbReference>
<feature type="compositionally biased region" description="Low complexity" evidence="1">
    <location>
        <begin position="122"/>
        <end position="163"/>
    </location>
</feature>
<keyword evidence="3" id="KW-1185">Reference proteome</keyword>
<feature type="region of interest" description="Disordered" evidence="1">
    <location>
        <begin position="1"/>
        <end position="102"/>
    </location>
</feature>
<accession>A0A3L6RT29</accession>
<protein>
    <submittedName>
        <fullName evidence="2">Uncharacterized protein</fullName>
    </submittedName>
</protein>
<feature type="compositionally biased region" description="Low complexity" evidence="1">
    <location>
        <begin position="20"/>
        <end position="85"/>
    </location>
</feature>
<feature type="compositionally biased region" description="Basic and acidic residues" evidence="1">
    <location>
        <begin position="8"/>
        <end position="19"/>
    </location>
</feature>
<evidence type="ECO:0000313" key="2">
    <source>
        <dbReference type="EMBL" id="RLN08343.1"/>
    </source>
</evidence>
<proteinExistence type="predicted"/>
<feature type="region of interest" description="Disordered" evidence="1">
    <location>
        <begin position="116"/>
        <end position="181"/>
    </location>
</feature>
<reference evidence="3" key="1">
    <citation type="journal article" date="2019" name="Nat. Commun.">
        <title>The genome of broomcorn millet.</title>
        <authorList>
            <person name="Zou C."/>
            <person name="Miki D."/>
            <person name="Li D."/>
            <person name="Tang Q."/>
            <person name="Xiao L."/>
            <person name="Rajput S."/>
            <person name="Deng P."/>
            <person name="Jia W."/>
            <person name="Huang R."/>
            <person name="Zhang M."/>
            <person name="Sun Y."/>
            <person name="Hu J."/>
            <person name="Fu X."/>
            <person name="Schnable P.S."/>
            <person name="Li F."/>
            <person name="Zhang H."/>
            <person name="Feng B."/>
            <person name="Zhu X."/>
            <person name="Liu R."/>
            <person name="Schnable J.C."/>
            <person name="Zhu J.-K."/>
            <person name="Zhang H."/>
        </authorList>
    </citation>
    <scope>NUCLEOTIDE SEQUENCE [LARGE SCALE GENOMIC DNA]</scope>
</reference>
<dbReference type="AlphaFoldDB" id="A0A3L6RT29"/>
<evidence type="ECO:0000256" key="1">
    <source>
        <dbReference type="SAM" id="MobiDB-lite"/>
    </source>
</evidence>
<dbReference type="EMBL" id="PQIB02000007">
    <property type="protein sequence ID" value="RLN08343.1"/>
    <property type="molecule type" value="Genomic_DNA"/>
</dbReference>
<name>A0A3L6RT29_PANMI</name>
<sequence length="181" mass="17531">MRTNGTENCHDANLVRDGHAAASPPLPSAGAARRGSLAGDGDRLPLPALHPALRPPATATTADGAAATAAATTNNTDAAAAATAGGHPSSSSATPLPSDLFPSVLPPAADLHALHARRSRPATAGASSDAIATATATNTASTSAADRHPSSSSAATPPLAFPSVVHWPPVPAAPPAAGLHA</sequence>
<evidence type="ECO:0000313" key="3">
    <source>
        <dbReference type="Proteomes" id="UP000275267"/>
    </source>
</evidence>
<gene>
    <name evidence="2" type="ORF">C2845_PM11G01050</name>
</gene>